<evidence type="ECO:0000256" key="2">
    <source>
        <dbReference type="ARBA" id="ARBA00022490"/>
    </source>
</evidence>
<dbReference type="InterPro" id="IPR041370">
    <property type="entry name" value="Mlase_EEF1AKMT1/ZCCHC4"/>
</dbReference>
<dbReference type="Pfam" id="PF10237">
    <property type="entry name" value="N6-adenineMlase"/>
    <property type="match status" value="1"/>
</dbReference>
<keyword evidence="3 5" id="KW-0489">Methyltransferase</keyword>
<comment type="subcellular location">
    <subcellularLocation>
        <location evidence="1 5">Cytoplasm</location>
    </subcellularLocation>
</comment>
<evidence type="ECO:0000256" key="1">
    <source>
        <dbReference type="ARBA" id="ARBA00004496"/>
    </source>
</evidence>
<keyword evidence="2 5" id="KW-0963">Cytoplasm</keyword>
<evidence type="ECO:0000256" key="4">
    <source>
        <dbReference type="ARBA" id="ARBA00022679"/>
    </source>
</evidence>
<proteinExistence type="inferred from homology"/>
<evidence type="ECO:0000256" key="3">
    <source>
        <dbReference type="ARBA" id="ARBA00022603"/>
    </source>
</evidence>
<dbReference type="HAMAP" id="MF_03187">
    <property type="entry name" value="Methyltr_EFM5"/>
    <property type="match status" value="1"/>
</dbReference>
<dbReference type="PANTHER" id="PTHR13200">
    <property type="entry name" value="EEF1A LYSINE METHYLTRANSFERASE 1"/>
    <property type="match status" value="1"/>
</dbReference>
<dbReference type="AlphaFoldDB" id="A0A9W8CYL5"/>
<comment type="similarity">
    <text evidence="5">Belongs to the class I-like SAM-binding methyltransferase superfamily. EFM5 family.</text>
</comment>
<dbReference type="Proteomes" id="UP001143981">
    <property type="component" value="Unassembled WGS sequence"/>
</dbReference>
<comment type="function">
    <text evidence="5">S-adenosyl-L-methionine-dependent protein-lysine N-methyltransferase that trimethylates elongation factor 1-alpha at 'Lys-79'.</text>
</comment>
<evidence type="ECO:0000313" key="6">
    <source>
        <dbReference type="EMBL" id="KAJ1731483.1"/>
    </source>
</evidence>
<dbReference type="InterPro" id="IPR002052">
    <property type="entry name" value="DNA_methylase_N6_adenine_CS"/>
</dbReference>
<reference evidence="6" key="1">
    <citation type="submission" date="2022-07" db="EMBL/GenBank/DDBJ databases">
        <title>Phylogenomic reconstructions and comparative analyses of Kickxellomycotina fungi.</title>
        <authorList>
            <person name="Reynolds N.K."/>
            <person name="Stajich J.E."/>
            <person name="Barry K."/>
            <person name="Grigoriev I.V."/>
            <person name="Crous P."/>
            <person name="Smith M.E."/>
        </authorList>
    </citation>
    <scope>NUCLEOTIDE SEQUENCE</scope>
    <source>
        <strain evidence="6">BCRC 34381</strain>
    </source>
</reference>
<dbReference type="PROSITE" id="PS00092">
    <property type="entry name" value="N6_MTASE"/>
    <property type="match status" value="1"/>
</dbReference>
<evidence type="ECO:0000256" key="5">
    <source>
        <dbReference type="HAMAP-Rule" id="MF_03187"/>
    </source>
</evidence>
<sequence>MGMDSDDMPTLSADTLAVLQSFMDEKKEQDERFAKLQERADEAFRGQDKVDMDVFQEDWQLSQFWYDPSTANFLAERALANTQPGDYVAFISSPTAYVACHNMAPERANTFVFEYDKRFDVFKDQFVFYDFNKPLDFARAAELQGKFKFIVADPPFLNRDCLSQTLETARFLAGPDAKIMINTGAVMEELARELVGARVTNFRPAHRSGLSNEFRSYATFEDGELKWE</sequence>
<protein>
    <recommendedName>
        <fullName evidence="5">Protein-lysine N-methyltransferase EFM5</fullName>
        <ecNumber evidence="5">2.1.1.-</ecNumber>
    </recommendedName>
    <alternativeName>
        <fullName evidence="5">Elongation factor methyltransferase 5</fullName>
    </alternativeName>
</protein>
<dbReference type="GO" id="GO:0032259">
    <property type="term" value="P:methylation"/>
    <property type="evidence" value="ECO:0007669"/>
    <property type="project" value="UniProtKB-KW"/>
</dbReference>
<dbReference type="GO" id="GO:0016279">
    <property type="term" value="F:protein-lysine N-methyltransferase activity"/>
    <property type="evidence" value="ECO:0007669"/>
    <property type="project" value="UniProtKB-UniRule"/>
</dbReference>
<accession>A0A9W8CYL5</accession>
<dbReference type="EMBL" id="JANBOI010000324">
    <property type="protein sequence ID" value="KAJ1731483.1"/>
    <property type="molecule type" value="Genomic_DNA"/>
</dbReference>
<dbReference type="GO" id="GO:0005737">
    <property type="term" value="C:cytoplasm"/>
    <property type="evidence" value="ECO:0007669"/>
    <property type="project" value="UniProtKB-SubCell"/>
</dbReference>
<dbReference type="InterPro" id="IPR019369">
    <property type="entry name" value="Efm5/EEF1AKMT1"/>
</dbReference>
<gene>
    <name evidence="6" type="primary">EFM5_1</name>
    <name evidence="5" type="synonym">EFM5</name>
    <name evidence="6" type="ORF">LPJ61_002515</name>
</gene>
<evidence type="ECO:0000313" key="7">
    <source>
        <dbReference type="Proteomes" id="UP001143981"/>
    </source>
</evidence>
<dbReference type="GO" id="GO:0003676">
    <property type="term" value="F:nucleic acid binding"/>
    <property type="evidence" value="ECO:0007669"/>
    <property type="project" value="InterPro"/>
</dbReference>
<keyword evidence="7" id="KW-1185">Reference proteome</keyword>
<name>A0A9W8CYL5_9FUNG</name>
<organism evidence="6 7">
    <name type="scientific">Coemansia biformis</name>
    <dbReference type="NCBI Taxonomy" id="1286918"/>
    <lineage>
        <taxon>Eukaryota</taxon>
        <taxon>Fungi</taxon>
        <taxon>Fungi incertae sedis</taxon>
        <taxon>Zoopagomycota</taxon>
        <taxon>Kickxellomycotina</taxon>
        <taxon>Kickxellomycetes</taxon>
        <taxon>Kickxellales</taxon>
        <taxon>Kickxellaceae</taxon>
        <taxon>Coemansia</taxon>
    </lineage>
</organism>
<keyword evidence="4 5" id="KW-0808">Transferase</keyword>
<dbReference type="OrthoDB" id="206354at2759"/>
<dbReference type="EC" id="2.1.1.-" evidence="5"/>
<comment type="caution">
    <text evidence="6">The sequence shown here is derived from an EMBL/GenBank/DDBJ whole genome shotgun (WGS) entry which is preliminary data.</text>
</comment>
<dbReference type="PANTHER" id="PTHR13200:SF0">
    <property type="entry name" value="EEF1A LYSINE METHYLTRANSFERASE 1"/>
    <property type="match status" value="1"/>
</dbReference>